<dbReference type="PANTHER" id="PTHR48105">
    <property type="entry name" value="THIOREDOXIN REDUCTASE 1-RELATED-RELATED"/>
    <property type="match status" value="1"/>
</dbReference>
<dbReference type="SUPFAM" id="SSF51905">
    <property type="entry name" value="FAD/NAD(P)-binding domain"/>
    <property type="match status" value="1"/>
</dbReference>
<dbReference type="Proteomes" id="UP001210339">
    <property type="component" value="Chromosome"/>
</dbReference>
<feature type="domain" description="FAD/NAD(P)-binding" evidence="3">
    <location>
        <begin position="1"/>
        <end position="283"/>
    </location>
</feature>
<proteinExistence type="predicted"/>
<keyword evidence="2" id="KW-0560">Oxidoreductase</keyword>
<dbReference type="Pfam" id="PF07992">
    <property type="entry name" value="Pyr_redox_2"/>
    <property type="match status" value="1"/>
</dbReference>
<dbReference type="EMBL" id="CP115667">
    <property type="protein sequence ID" value="WBW49936.1"/>
    <property type="molecule type" value="Genomic_DNA"/>
</dbReference>
<evidence type="ECO:0000256" key="1">
    <source>
        <dbReference type="ARBA" id="ARBA00022630"/>
    </source>
</evidence>
<protein>
    <submittedName>
        <fullName evidence="4">NAD(P)/FAD-dependent oxidoreductase</fullName>
    </submittedName>
</protein>
<keyword evidence="1" id="KW-0285">Flavoprotein</keyword>
<dbReference type="Gene3D" id="3.50.50.60">
    <property type="entry name" value="FAD/NAD(P)-binding domain"/>
    <property type="match status" value="2"/>
</dbReference>
<evidence type="ECO:0000313" key="4">
    <source>
        <dbReference type="EMBL" id="WBW49936.1"/>
    </source>
</evidence>
<reference evidence="4 5" key="1">
    <citation type="submission" date="2023-01" db="EMBL/GenBank/DDBJ databases">
        <authorList>
            <person name="Lee S.H."/>
            <person name="Jung H.S."/>
            <person name="Yun J.U."/>
        </authorList>
    </citation>
    <scope>NUCLEOTIDE SEQUENCE [LARGE SCALE GENOMIC DNA]</scope>
    <source>
        <strain evidence="4 5">CBA3646</strain>
    </source>
</reference>
<evidence type="ECO:0000256" key="2">
    <source>
        <dbReference type="ARBA" id="ARBA00023002"/>
    </source>
</evidence>
<dbReference type="RefSeq" id="WP_271191467.1">
    <property type="nucleotide sequence ID" value="NZ_CP115667.1"/>
</dbReference>
<gene>
    <name evidence="4" type="ORF">O6R05_08010</name>
</gene>
<evidence type="ECO:0000313" key="5">
    <source>
        <dbReference type="Proteomes" id="UP001210339"/>
    </source>
</evidence>
<sequence length="292" mass="30363">MKLIVIGAGPAGVCAALYGKSRGLDVTVLEKEQVGGIIGHVSLVSHFASAVVGESGLDFAKRLETQLQDAGIAVLYEEVTALDPIDEGYQVTTKAGTYLADKVVVATGSTPKELPIDYPEGLQVHHFARGMEQAVQGKTVVVNGGSDGAVKEALYLAQFAKAVHIVQDQPQLMCIQEFKDKLAQCETIVVHTGTTLSACDMAEGKLVAVHLNGEAATDIVDDGGMELFVLIGQAGNGALVEKFVPLQNGYADAADLNVAEGLYVAGDVRVKAVRQVATAVSDGCLAGVDAAK</sequence>
<dbReference type="PRINTS" id="PR00368">
    <property type="entry name" value="FADPNR"/>
</dbReference>
<dbReference type="InterPro" id="IPR050097">
    <property type="entry name" value="Ferredoxin-NADP_redctase_2"/>
</dbReference>
<organism evidence="4 5">
    <name type="scientific">Peptoniphilus equinus</name>
    <dbReference type="NCBI Taxonomy" id="3016343"/>
    <lineage>
        <taxon>Bacteria</taxon>
        <taxon>Bacillati</taxon>
        <taxon>Bacillota</taxon>
        <taxon>Tissierellia</taxon>
        <taxon>Tissierellales</taxon>
        <taxon>Peptoniphilaceae</taxon>
        <taxon>Peptoniphilus</taxon>
    </lineage>
</organism>
<dbReference type="InterPro" id="IPR036188">
    <property type="entry name" value="FAD/NAD-bd_sf"/>
</dbReference>
<dbReference type="InterPro" id="IPR023753">
    <property type="entry name" value="FAD/NAD-binding_dom"/>
</dbReference>
<name>A0ABY7QU99_9FIRM</name>
<keyword evidence="5" id="KW-1185">Reference proteome</keyword>
<accession>A0ABY7QU99</accession>
<dbReference type="PRINTS" id="PR00469">
    <property type="entry name" value="PNDRDTASEII"/>
</dbReference>
<evidence type="ECO:0000259" key="3">
    <source>
        <dbReference type="Pfam" id="PF07992"/>
    </source>
</evidence>